<keyword evidence="4" id="KW-1185">Reference proteome</keyword>
<evidence type="ECO:0000256" key="1">
    <source>
        <dbReference type="SAM" id="MobiDB-lite"/>
    </source>
</evidence>
<dbReference type="Pfam" id="PF10028">
    <property type="entry name" value="DUF2270"/>
    <property type="match status" value="1"/>
</dbReference>
<evidence type="ECO:0000313" key="3">
    <source>
        <dbReference type="EMBL" id="QLG63042.1"/>
    </source>
</evidence>
<feature type="compositionally biased region" description="Basic and acidic residues" evidence="1">
    <location>
        <begin position="1"/>
        <end position="18"/>
    </location>
</feature>
<feature type="transmembrane region" description="Helical" evidence="2">
    <location>
        <begin position="163"/>
        <end position="183"/>
    </location>
</feature>
<evidence type="ECO:0000313" key="4">
    <source>
        <dbReference type="Proteomes" id="UP000509626"/>
    </source>
</evidence>
<proteinExistence type="predicted"/>
<organism evidence="3 4">
    <name type="scientific">Halorarum salinum</name>
    <dbReference type="NCBI Taxonomy" id="2743089"/>
    <lineage>
        <taxon>Archaea</taxon>
        <taxon>Methanobacteriati</taxon>
        <taxon>Methanobacteriota</taxon>
        <taxon>Stenosarchaea group</taxon>
        <taxon>Halobacteria</taxon>
        <taxon>Halobacteriales</taxon>
        <taxon>Haloferacaceae</taxon>
        <taxon>Halorarum</taxon>
    </lineage>
</organism>
<gene>
    <name evidence="3" type="ORF">HUG12_15400</name>
</gene>
<feature type="transmembrane region" description="Helical" evidence="2">
    <location>
        <begin position="58"/>
        <end position="75"/>
    </location>
</feature>
<reference evidence="3 4" key="1">
    <citation type="submission" date="2020-06" db="EMBL/GenBank/DDBJ databases">
        <title>NJ-3-1, isolated from saline soil.</title>
        <authorList>
            <person name="Cui H.L."/>
            <person name="Shi X."/>
        </authorList>
    </citation>
    <scope>NUCLEOTIDE SEQUENCE [LARGE SCALE GENOMIC DNA]</scope>
    <source>
        <strain evidence="3 4">NJ-3-1</strain>
    </source>
</reference>
<evidence type="ECO:0000256" key="2">
    <source>
        <dbReference type="SAM" id="Phobius"/>
    </source>
</evidence>
<dbReference type="Proteomes" id="UP000509626">
    <property type="component" value="Chromosome"/>
</dbReference>
<dbReference type="AlphaFoldDB" id="A0A7D5QHW0"/>
<feature type="transmembrane region" description="Helical" evidence="2">
    <location>
        <begin position="81"/>
        <end position="99"/>
    </location>
</feature>
<dbReference type="OrthoDB" id="307287at2157"/>
<feature type="transmembrane region" description="Helical" evidence="2">
    <location>
        <begin position="189"/>
        <end position="210"/>
    </location>
</feature>
<keyword evidence="2" id="KW-0472">Membrane</keyword>
<name>A0A7D5QHW0_9EURY</name>
<dbReference type="InterPro" id="IPR014470">
    <property type="entry name" value="UCP01500"/>
</dbReference>
<sequence length="237" mass="26852">MRGDGTELGEGSRSDRRQPARTGEGLFEEEMAPGSSMAHLYRGEMHRMKYWRERLDRTSNWAVLVMSGVLTWGFSGPERPHYILLLGMAALGAFLLMEAQRYRGYDLWRGRVRTLQKNVFAYGLDPSAGLDDPAWRRKLSQDYRTPVIKITREEAIAHRLRRIYMLLFTIMFGAWVIHATAFTPAPWPASAAIGSIPGVLVTATLVVLYLGAGVIAVRPRVWQAEDELHSRNVGKHR</sequence>
<protein>
    <submittedName>
        <fullName evidence="3">DUF2270 domain-containing protein</fullName>
    </submittedName>
</protein>
<keyword evidence="2" id="KW-0812">Transmembrane</keyword>
<dbReference type="PIRSF" id="PIRSF015000">
    <property type="entry name" value="UCP01500"/>
    <property type="match status" value="1"/>
</dbReference>
<feature type="region of interest" description="Disordered" evidence="1">
    <location>
        <begin position="1"/>
        <end position="25"/>
    </location>
</feature>
<dbReference type="EMBL" id="CP058579">
    <property type="protein sequence ID" value="QLG63042.1"/>
    <property type="molecule type" value="Genomic_DNA"/>
</dbReference>
<dbReference type="KEGG" id="halu:HUG12_15400"/>
<accession>A0A7D5QHW0</accession>
<keyword evidence="2" id="KW-1133">Transmembrane helix</keyword>